<evidence type="ECO:0000313" key="17">
    <source>
        <dbReference type="Proteomes" id="UP000678499"/>
    </source>
</evidence>
<keyword evidence="17" id="KW-1185">Reference proteome</keyword>
<dbReference type="Gene3D" id="3.40.50.2020">
    <property type="match status" value="1"/>
</dbReference>
<dbReference type="Proteomes" id="UP000678499">
    <property type="component" value="Unassembled WGS sequence"/>
</dbReference>
<comment type="similarity">
    <text evidence="5">Belongs to the UPRTase family.</text>
</comment>
<dbReference type="EMBL" id="CAJPEX010001686">
    <property type="protein sequence ID" value="CAG0919707.1"/>
    <property type="molecule type" value="Genomic_DNA"/>
</dbReference>
<evidence type="ECO:0000256" key="12">
    <source>
        <dbReference type="ARBA" id="ARBA00023242"/>
    </source>
</evidence>
<evidence type="ECO:0000313" key="16">
    <source>
        <dbReference type="EMBL" id="CAD7279555.1"/>
    </source>
</evidence>
<dbReference type="FunFam" id="3.40.50.2020:FF:000026">
    <property type="entry name" value="Uracil phosphoribosyltransferase homolog"/>
    <property type="match status" value="1"/>
</dbReference>
<dbReference type="Pfam" id="PF00335">
    <property type="entry name" value="Tetraspanin"/>
    <property type="match status" value="1"/>
</dbReference>
<evidence type="ECO:0000256" key="1">
    <source>
        <dbReference type="ARBA" id="ARBA00004123"/>
    </source>
</evidence>
<dbReference type="PRINTS" id="PR00259">
    <property type="entry name" value="TMFOUR"/>
</dbReference>
<keyword evidence="11 14" id="KW-0472">Membrane</keyword>
<dbReference type="CDD" id="cd06223">
    <property type="entry name" value="PRTases_typeI"/>
    <property type="match status" value="1"/>
</dbReference>
<evidence type="ECO:0000256" key="5">
    <source>
        <dbReference type="ARBA" id="ARBA00009516"/>
    </source>
</evidence>
<evidence type="ECO:0000256" key="9">
    <source>
        <dbReference type="ARBA" id="ARBA00022989"/>
    </source>
</evidence>
<comment type="subcellular location">
    <subcellularLocation>
        <location evidence="3">Cytoplasm</location>
    </subcellularLocation>
    <subcellularLocation>
        <location evidence="2">Membrane</location>
        <topology evidence="2">Multi-pass membrane protein</topology>
    </subcellularLocation>
    <subcellularLocation>
        <location evidence="1">Nucleus</location>
    </subcellularLocation>
</comment>
<organism evidence="16">
    <name type="scientific">Notodromas monacha</name>
    <dbReference type="NCBI Taxonomy" id="399045"/>
    <lineage>
        <taxon>Eukaryota</taxon>
        <taxon>Metazoa</taxon>
        <taxon>Ecdysozoa</taxon>
        <taxon>Arthropoda</taxon>
        <taxon>Crustacea</taxon>
        <taxon>Oligostraca</taxon>
        <taxon>Ostracoda</taxon>
        <taxon>Podocopa</taxon>
        <taxon>Podocopida</taxon>
        <taxon>Cypridocopina</taxon>
        <taxon>Cypridoidea</taxon>
        <taxon>Cyprididae</taxon>
        <taxon>Notodromas</taxon>
    </lineage>
</organism>
<evidence type="ECO:0000256" key="11">
    <source>
        <dbReference type="ARBA" id="ARBA00023136"/>
    </source>
</evidence>
<dbReference type="InterPro" id="IPR008952">
    <property type="entry name" value="Tetraspanin_EC2_sf"/>
</dbReference>
<dbReference type="PANTHER" id="PTHR19282">
    <property type="entry name" value="TETRASPANIN"/>
    <property type="match status" value="1"/>
</dbReference>
<dbReference type="GO" id="GO:0005634">
    <property type="term" value="C:nucleus"/>
    <property type="evidence" value="ECO:0007669"/>
    <property type="project" value="UniProtKB-SubCell"/>
</dbReference>
<gene>
    <name evidence="16" type="ORF">NMOB1V02_LOCUS7224</name>
</gene>
<keyword evidence="9 14" id="KW-1133">Transmembrane helix</keyword>
<comment type="similarity">
    <text evidence="4">Belongs to the tetraspanin (TM4SF) family.</text>
</comment>
<evidence type="ECO:0000256" key="10">
    <source>
        <dbReference type="ARBA" id="ARBA00023134"/>
    </source>
</evidence>
<evidence type="ECO:0000259" key="15">
    <source>
        <dbReference type="Pfam" id="PF14681"/>
    </source>
</evidence>
<dbReference type="Gene3D" id="1.10.1450.10">
    <property type="entry name" value="Tetraspanin"/>
    <property type="match status" value="1"/>
</dbReference>
<keyword evidence="6" id="KW-0963">Cytoplasm</keyword>
<evidence type="ECO:0000256" key="2">
    <source>
        <dbReference type="ARBA" id="ARBA00004141"/>
    </source>
</evidence>
<evidence type="ECO:0000256" key="14">
    <source>
        <dbReference type="SAM" id="Phobius"/>
    </source>
</evidence>
<dbReference type="EMBL" id="OA883723">
    <property type="protein sequence ID" value="CAD7279555.1"/>
    <property type="molecule type" value="Genomic_DNA"/>
</dbReference>
<evidence type="ECO:0000256" key="7">
    <source>
        <dbReference type="ARBA" id="ARBA00022692"/>
    </source>
</evidence>
<dbReference type="SUPFAM" id="SSF48652">
    <property type="entry name" value="Tetraspanin"/>
    <property type="match status" value="1"/>
</dbReference>
<evidence type="ECO:0000256" key="6">
    <source>
        <dbReference type="ARBA" id="ARBA00022490"/>
    </source>
</evidence>
<sequence length="437" mass="47974">MGPRTPDDRLPTDQDRVGGIAVLAIGIWTVVDKKFLENLVDVSLFFSAAYIEIGAGVVAVFIAFLGCFGALKEVRCMLLTYSLLLFLLFVVVLIAGILGYVFKMKIEDQIKIGLDNALTEYDPKVPGYVTEGWNNMQRKLKCCGVESYTDWSKNRKGITGTYPDSCCAPGLSTSEISTCKSNAATSNNFYRDPCLTTAKAYLKQHGSIIGGVGISIAVIMNGVECSESAVASLGPNFILLPQTQQLKALHTVIRDKSTVRSDFVFYADRLIRLVVEEGLNQLPFKSCSVVTPTGTVYDGCRFERGNCGVSIVRSGEAMEKGLRSCCRSIRIGKILVESDETHNARVVYAKFPGDIAFRKALLMYPILSTGNTVIKAVEVLREHNVPEENIILLNLFCTPVAARSVLEAFPKLKLLSSEMHPFTPNNFGQRYFVGAHD</sequence>
<feature type="transmembrane region" description="Helical" evidence="14">
    <location>
        <begin position="44"/>
        <end position="71"/>
    </location>
</feature>
<dbReference type="GO" id="GO:0005886">
    <property type="term" value="C:plasma membrane"/>
    <property type="evidence" value="ECO:0007669"/>
    <property type="project" value="TreeGrafter"/>
</dbReference>
<dbReference type="GO" id="GO:0005737">
    <property type="term" value="C:cytoplasm"/>
    <property type="evidence" value="ECO:0007669"/>
    <property type="project" value="UniProtKB-SubCell"/>
</dbReference>
<dbReference type="SUPFAM" id="SSF53271">
    <property type="entry name" value="PRTase-like"/>
    <property type="match status" value="1"/>
</dbReference>
<evidence type="ECO:0000256" key="8">
    <source>
        <dbReference type="ARBA" id="ARBA00022741"/>
    </source>
</evidence>
<keyword evidence="10" id="KW-0342">GTP-binding</keyword>
<dbReference type="GO" id="GO:0005525">
    <property type="term" value="F:GTP binding"/>
    <property type="evidence" value="ECO:0007669"/>
    <property type="project" value="UniProtKB-KW"/>
</dbReference>
<dbReference type="PROSITE" id="PS00421">
    <property type="entry name" value="TM4_1"/>
    <property type="match status" value="1"/>
</dbReference>
<feature type="transmembrane region" description="Helical" evidence="14">
    <location>
        <begin position="78"/>
        <end position="102"/>
    </location>
</feature>
<name>A0A7R9BS13_9CRUS</name>
<keyword evidence="8" id="KW-0547">Nucleotide-binding</keyword>
<feature type="domain" description="Phosphoribosyltransferase" evidence="15">
    <location>
        <begin position="241"/>
        <end position="418"/>
    </location>
</feature>
<reference evidence="16" key="1">
    <citation type="submission" date="2020-11" db="EMBL/GenBank/DDBJ databases">
        <authorList>
            <person name="Tran Van P."/>
        </authorList>
    </citation>
    <scope>NUCLEOTIDE SEQUENCE</scope>
</reference>
<dbReference type="Pfam" id="PF14681">
    <property type="entry name" value="UPRTase"/>
    <property type="match status" value="1"/>
</dbReference>
<accession>A0A7R9BS13</accession>
<dbReference type="InterPro" id="IPR018503">
    <property type="entry name" value="Tetraspanin_CS"/>
</dbReference>
<evidence type="ECO:0000256" key="3">
    <source>
        <dbReference type="ARBA" id="ARBA00004496"/>
    </source>
</evidence>
<keyword evidence="12" id="KW-0539">Nucleus</keyword>
<evidence type="ECO:0000256" key="13">
    <source>
        <dbReference type="ARBA" id="ARBA00044193"/>
    </source>
</evidence>
<keyword evidence="7 14" id="KW-0812">Transmembrane</keyword>
<protein>
    <recommendedName>
        <fullName evidence="13">Uracil phosphoribosyltransferase homolog</fullName>
    </recommendedName>
</protein>
<proteinExistence type="inferred from homology"/>
<dbReference type="AlphaFoldDB" id="A0A7R9BS13"/>
<dbReference type="PANTHER" id="PTHR19282:SF527">
    <property type="entry name" value="TETRASPANIN"/>
    <property type="match status" value="1"/>
</dbReference>
<dbReference type="InterPro" id="IPR000836">
    <property type="entry name" value="PRTase_dom"/>
</dbReference>
<dbReference type="InterPro" id="IPR018499">
    <property type="entry name" value="Tetraspanin/Peripherin"/>
</dbReference>
<evidence type="ECO:0000256" key="4">
    <source>
        <dbReference type="ARBA" id="ARBA00006840"/>
    </source>
</evidence>
<dbReference type="InterPro" id="IPR029057">
    <property type="entry name" value="PRTase-like"/>
</dbReference>
<dbReference type="OrthoDB" id="106623at2759"/>